<protein>
    <recommendedName>
        <fullName evidence="1">4-hydroxyphenylacetate decarboxylase small gamma subunit N-terminal domain-containing protein</fullName>
    </recommendedName>
</protein>
<dbReference type="EMBL" id="PQLX01000004">
    <property type="protein sequence ID" value="POU65292.1"/>
    <property type="molecule type" value="Genomic_DNA"/>
</dbReference>
<dbReference type="Proteomes" id="UP000237003">
    <property type="component" value="Unassembled WGS sequence"/>
</dbReference>
<dbReference type="InterPro" id="IPR041125">
    <property type="entry name" value="4HPAD_g_N"/>
</dbReference>
<dbReference type="NCBIfam" id="NF033716">
    <property type="entry name" value="glycyl_HPDL_Sma"/>
    <property type="match status" value="1"/>
</dbReference>
<name>A0A2S4RXT0_CITAM</name>
<accession>A0A2S4RXT0</accession>
<dbReference type="Gene3D" id="2.20.70.100">
    <property type="match status" value="1"/>
</dbReference>
<feature type="domain" description="4-hydroxyphenylacetate decarboxylase small gamma subunit N-terminal" evidence="1">
    <location>
        <begin position="5"/>
        <end position="33"/>
    </location>
</feature>
<evidence type="ECO:0000313" key="3">
    <source>
        <dbReference type="Proteomes" id="UP000237003"/>
    </source>
</evidence>
<gene>
    <name evidence="2" type="ORF">C3430_13985</name>
</gene>
<comment type="caution">
    <text evidence="2">The sequence shown here is derived from an EMBL/GenBank/DDBJ whole genome shotgun (WGS) entry which is preliminary data.</text>
</comment>
<evidence type="ECO:0000259" key="1">
    <source>
        <dbReference type="Pfam" id="PF18671"/>
    </source>
</evidence>
<dbReference type="AlphaFoldDB" id="A0A2S4RXT0"/>
<dbReference type="Pfam" id="PF18671">
    <property type="entry name" value="4HPAD_g_N"/>
    <property type="match status" value="1"/>
</dbReference>
<proteinExistence type="predicted"/>
<organism evidence="2 3">
    <name type="scientific">Citrobacter amalonaticus</name>
    <dbReference type="NCBI Taxonomy" id="35703"/>
    <lineage>
        <taxon>Bacteria</taxon>
        <taxon>Pseudomonadati</taxon>
        <taxon>Pseudomonadota</taxon>
        <taxon>Gammaproteobacteria</taxon>
        <taxon>Enterobacterales</taxon>
        <taxon>Enterobacteriaceae</taxon>
        <taxon>Citrobacter</taxon>
    </lineage>
</organism>
<dbReference type="InterPro" id="IPR053727">
    <property type="entry name" value="HPA_decarboxylase_ss_sf"/>
</dbReference>
<sequence>MCERNHSQCHQFCPVDVAKGLCRRSGDIIMTDSPVCEHFSEKPRCEHCRHYDDTTSPAQCLGLGKPYWVDASTNAGLCEAFTRR</sequence>
<evidence type="ECO:0000313" key="2">
    <source>
        <dbReference type="EMBL" id="POU65292.1"/>
    </source>
</evidence>
<dbReference type="OrthoDB" id="3186521at2"/>
<reference evidence="2 3" key="1">
    <citation type="submission" date="2018-01" db="EMBL/GenBank/DDBJ databases">
        <title>Complete genome sequences of 14 Citrobacter spp. isolated from plant in Canada.</title>
        <authorList>
            <person name="Bhandare S.G."/>
            <person name="Colavecchio A."/>
            <person name="Jeukens J."/>
            <person name="Emond-Rheault J.-G."/>
            <person name="Freschi L."/>
            <person name="Hamel J."/>
            <person name="Kukavica-Ibrulj I."/>
            <person name="Levesque R."/>
            <person name="Goodridge L."/>
        </authorList>
    </citation>
    <scope>NUCLEOTIDE SEQUENCE [LARGE SCALE GENOMIC DNA]</scope>
    <source>
        <strain evidence="2 3">S1285</strain>
    </source>
</reference>
<dbReference type="RefSeq" id="WP_103778226.1">
    <property type="nucleotide sequence ID" value="NZ_PQLX01000004.1"/>
</dbReference>